<comment type="caution">
    <text evidence="1">The sequence shown here is derived from an EMBL/GenBank/DDBJ whole genome shotgun (WGS) entry which is preliminary data.</text>
</comment>
<sequence>MSRTRSNSGSTISDDTRTISDDEEYKIEHPRPGYSTGGKAPRLLETPFRYNDRSPKRRKITDTVFDGELPNHMIEAAITCAEKAIQNEKKHILDYLEECYREACLHFEEKREGRVQELESVINTDQMSEWLQGSDWKDRDIASRLRKIKLPSLWSATLATDQTDLFT</sequence>
<protein>
    <submittedName>
        <fullName evidence="1">Uncharacterized protein</fullName>
    </submittedName>
</protein>
<organism evidence="1 2">
    <name type="scientific">Hypoxylon rubiginosum</name>
    <dbReference type="NCBI Taxonomy" id="110542"/>
    <lineage>
        <taxon>Eukaryota</taxon>
        <taxon>Fungi</taxon>
        <taxon>Dikarya</taxon>
        <taxon>Ascomycota</taxon>
        <taxon>Pezizomycotina</taxon>
        <taxon>Sordariomycetes</taxon>
        <taxon>Xylariomycetidae</taxon>
        <taxon>Xylariales</taxon>
        <taxon>Hypoxylaceae</taxon>
        <taxon>Hypoxylon</taxon>
    </lineage>
</organism>
<proteinExistence type="predicted"/>
<evidence type="ECO:0000313" key="2">
    <source>
        <dbReference type="Proteomes" id="UP001497680"/>
    </source>
</evidence>
<name>A0ACC0CKW2_9PEZI</name>
<gene>
    <name evidence="1" type="ORF">F4821DRAFT_250361</name>
</gene>
<evidence type="ECO:0000313" key="1">
    <source>
        <dbReference type="EMBL" id="KAI6080982.1"/>
    </source>
</evidence>
<reference evidence="1 2" key="1">
    <citation type="journal article" date="2022" name="New Phytol.">
        <title>Ecological generalism drives hyperdiversity of secondary metabolite gene clusters in xylarialean endophytes.</title>
        <authorList>
            <person name="Franco M.E.E."/>
            <person name="Wisecaver J.H."/>
            <person name="Arnold A.E."/>
            <person name="Ju Y.M."/>
            <person name="Slot J.C."/>
            <person name="Ahrendt S."/>
            <person name="Moore L.P."/>
            <person name="Eastman K.E."/>
            <person name="Scott K."/>
            <person name="Konkel Z."/>
            <person name="Mondo S.J."/>
            <person name="Kuo A."/>
            <person name="Hayes R.D."/>
            <person name="Haridas S."/>
            <person name="Andreopoulos B."/>
            <person name="Riley R."/>
            <person name="LaButti K."/>
            <person name="Pangilinan J."/>
            <person name="Lipzen A."/>
            <person name="Amirebrahimi M."/>
            <person name="Yan J."/>
            <person name="Adam C."/>
            <person name="Keymanesh K."/>
            <person name="Ng V."/>
            <person name="Louie K."/>
            <person name="Northen T."/>
            <person name="Drula E."/>
            <person name="Henrissat B."/>
            <person name="Hsieh H.M."/>
            <person name="Youens-Clark K."/>
            <person name="Lutzoni F."/>
            <person name="Miadlikowska J."/>
            <person name="Eastwood D.C."/>
            <person name="Hamelin R.C."/>
            <person name="Grigoriev I.V."/>
            <person name="U'Ren J.M."/>
        </authorList>
    </citation>
    <scope>NUCLEOTIDE SEQUENCE [LARGE SCALE GENOMIC DNA]</scope>
    <source>
        <strain evidence="1 2">ER1909</strain>
    </source>
</reference>
<accession>A0ACC0CKW2</accession>
<dbReference type="Proteomes" id="UP001497680">
    <property type="component" value="Unassembled WGS sequence"/>
</dbReference>
<dbReference type="EMBL" id="MU394413">
    <property type="protein sequence ID" value="KAI6080982.1"/>
    <property type="molecule type" value="Genomic_DNA"/>
</dbReference>
<keyword evidence="2" id="KW-1185">Reference proteome</keyword>